<organism evidence="3">
    <name type="scientific">Micromonas pusilla (strain CCMP1545)</name>
    <name type="common">Picoplanktonic green alga</name>
    <dbReference type="NCBI Taxonomy" id="564608"/>
    <lineage>
        <taxon>Eukaryota</taxon>
        <taxon>Viridiplantae</taxon>
        <taxon>Chlorophyta</taxon>
        <taxon>Mamiellophyceae</taxon>
        <taxon>Mamiellales</taxon>
        <taxon>Mamiellaceae</taxon>
        <taxon>Micromonas</taxon>
    </lineage>
</organism>
<feature type="compositionally biased region" description="Basic and acidic residues" evidence="1">
    <location>
        <begin position="77"/>
        <end position="87"/>
    </location>
</feature>
<dbReference type="Proteomes" id="UP000001876">
    <property type="component" value="Unassembled WGS sequence"/>
</dbReference>
<reference evidence="2 3" key="1">
    <citation type="journal article" date="2009" name="Science">
        <title>Green evolution and dynamic adaptations revealed by genomes of the marine picoeukaryotes Micromonas.</title>
        <authorList>
            <person name="Worden A.Z."/>
            <person name="Lee J.H."/>
            <person name="Mock T."/>
            <person name="Rouze P."/>
            <person name="Simmons M.P."/>
            <person name="Aerts A.L."/>
            <person name="Allen A.E."/>
            <person name="Cuvelier M.L."/>
            <person name="Derelle E."/>
            <person name="Everett M.V."/>
            <person name="Foulon E."/>
            <person name="Grimwood J."/>
            <person name="Gundlach H."/>
            <person name="Henrissat B."/>
            <person name="Napoli C."/>
            <person name="McDonald S.M."/>
            <person name="Parker M.S."/>
            <person name="Rombauts S."/>
            <person name="Salamov A."/>
            <person name="Von Dassow P."/>
            <person name="Badger J.H."/>
            <person name="Coutinho P.M."/>
            <person name="Demir E."/>
            <person name="Dubchak I."/>
            <person name="Gentemann C."/>
            <person name="Eikrem W."/>
            <person name="Gready J.E."/>
            <person name="John U."/>
            <person name="Lanier W."/>
            <person name="Lindquist E.A."/>
            <person name="Lucas S."/>
            <person name="Mayer K.F."/>
            <person name="Moreau H."/>
            <person name="Not F."/>
            <person name="Otillar R."/>
            <person name="Panaud O."/>
            <person name="Pangilinan J."/>
            <person name="Paulsen I."/>
            <person name="Piegu B."/>
            <person name="Poliakov A."/>
            <person name="Robbens S."/>
            <person name="Schmutz J."/>
            <person name="Toulza E."/>
            <person name="Wyss T."/>
            <person name="Zelensky A."/>
            <person name="Zhou K."/>
            <person name="Armbrust E.V."/>
            <person name="Bhattacharya D."/>
            <person name="Goodenough U.W."/>
            <person name="Van de Peer Y."/>
            <person name="Grigoriev I.V."/>
        </authorList>
    </citation>
    <scope>NUCLEOTIDE SEQUENCE [LARGE SCALE GENOMIC DNA]</scope>
    <source>
        <strain evidence="2 3">CCMP1545</strain>
    </source>
</reference>
<accession>C1N959</accession>
<feature type="region of interest" description="Disordered" evidence="1">
    <location>
        <begin position="213"/>
        <end position="248"/>
    </location>
</feature>
<dbReference type="AlphaFoldDB" id="C1N959"/>
<dbReference type="InterPro" id="IPR036322">
    <property type="entry name" value="WD40_repeat_dom_sf"/>
</dbReference>
<dbReference type="GO" id="GO:0080008">
    <property type="term" value="C:Cul4-RING E3 ubiquitin ligase complex"/>
    <property type="evidence" value="ECO:0007669"/>
    <property type="project" value="TreeGrafter"/>
</dbReference>
<protein>
    <submittedName>
        <fullName evidence="2">Predicted protein</fullName>
    </submittedName>
</protein>
<evidence type="ECO:0000256" key="1">
    <source>
        <dbReference type="SAM" id="MobiDB-lite"/>
    </source>
</evidence>
<gene>
    <name evidence="2" type="ORF">MICPUCDRAFT_54373</name>
</gene>
<dbReference type="InterPro" id="IPR051859">
    <property type="entry name" value="DCAF"/>
</dbReference>
<dbReference type="InterPro" id="IPR001680">
    <property type="entry name" value="WD40_rpt"/>
</dbReference>
<dbReference type="InterPro" id="IPR015943">
    <property type="entry name" value="WD40/YVTN_repeat-like_dom_sf"/>
</dbReference>
<dbReference type="GO" id="GO:0043161">
    <property type="term" value="P:proteasome-mediated ubiquitin-dependent protein catabolic process"/>
    <property type="evidence" value="ECO:0007669"/>
    <property type="project" value="TreeGrafter"/>
</dbReference>
<dbReference type="OrthoDB" id="63070at2759"/>
<feature type="region of interest" description="Disordered" evidence="1">
    <location>
        <begin position="1"/>
        <end position="87"/>
    </location>
</feature>
<proteinExistence type="predicted"/>
<dbReference type="STRING" id="564608.C1N959"/>
<dbReference type="RefSeq" id="XP_003064561.1">
    <property type="nucleotide sequence ID" value="XM_003064515.1"/>
</dbReference>
<dbReference type="SMART" id="SM00320">
    <property type="entry name" value="WD40"/>
    <property type="match status" value="1"/>
</dbReference>
<dbReference type="GeneID" id="9690002"/>
<name>C1N959_MICPC</name>
<dbReference type="KEGG" id="mpp:MICPUCDRAFT_54373"/>
<dbReference type="EMBL" id="GG663751">
    <property type="protein sequence ID" value="EEH51466.1"/>
    <property type="molecule type" value="Genomic_DNA"/>
</dbReference>
<dbReference type="Gene3D" id="2.130.10.10">
    <property type="entry name" value="YVTN repeat-like/Quinoprotein amine dehydrogenase"/>
    <property type="match status" value="1"/>
</dbReference>
<dbReference type="SUPFAM" id="SSF50978">
    <property type="entry name" value="WD40 repeat-like"/>
    <property type="match status" value="1"/>
</dbReference>
<dbReference type="eggNOG" id="KOG0266">
    <property type="taxonomic scope" value="Eukaryota"/>
</dbReference>
<evidence type="ECO:0000313" key="2">
    <source>
        <dbReference type="EMBL" id="EEH51466.1"/>
    </source>
</evidence>
<dbReference type="PANTHER" id="PTHR19847:SF7">
    <property type="entry name" value="DDB1- AND CUL4-ASSOCIATED FACTOR 11"/>
    <property type="match status" value="1"/>
</dbReference>
<evidence type="ECO:0000313" key="3">
    <source>
        <dbReference type="Proteomes" id="UP000001876"/>
    </source>
</evidence>
<feature type="compositionally biased region" description="Low complexity" evidence="1">
    <location>
        <begin position="8"/>
        <end position="22"/>
    </location>
</feature>
<sequence length="364" mass="39837">MPPRRSARLAAAAAEPEPGSESDSVYYTDGASDDGGEDEEEGEEGESDDDDDDDDADDDDDDDASDDDSSSSSSDSEASREEQTDWMRKVAADALMLYNPLESSSDDAARTPQVWRAIATKHARGVEPRSRPGAPAMRVRGVRTPQEVTYHYSRSAPASALAADHDLVAETRRRSGAAAASPIAAARKRRVVQRDDDYYNHDDADDADAAVAAADADAADADDAPSPSKPSVSDLLRRRESGLAARHASGRSRERVALASRFLPVHHDRLVDQARLRLLPIRPRSRCELHSLRTFSPGLDSRAYCGRFSPDGSLFACGFQDRVARVYDVEEGFKIVKEIHCRNLRWTVTDAVIAPDLRRVLFSH</sequence>
<keyword evidence="3" id="KW-1185">Reference proteome</keyword>
<feature type="region of interest" description="Disordered" evidence="1">
    <location>
        <begin position="121"/>
        <end position="141"/>
    </location>
</feature>
<dbReference type="PANTHER" id="PTHR19847">
    <property type="entry name" value="DDB1- AND CUL4-ASSOCIATED FACTOR 11"/>
    <property type="match status" value="1"/>
</dbReference>
<feature type="compositionally biased region" description="Acidic residues" evidence="1">
    <location>
        <begin position="31"/>
        <end position="69"/>
    </location>
</feature>